<name>F4N9S4_9CAUD</name>
<dbReference type="GeneID" id="10894601"/>
<evidence type="ECO:0000313" key="2">
    <source>
        <dbReference type="Proteomes" id="UP000008465"/>
    </source>
</evidence>
<dbReference type="EMBL" id="FR751545">
    <property type="protein sequence ID" value="CBY88552.1"/>
    <property type="molecule type" value="Genomic_DNA"/>
</dbReference>
<reference evidence="2" key="1">
    <citation type="journal article" date="2011" name="Appl. Environ. Microbiol.">
        <title>Bacteriophages LIMElight and LIMEzero of Pantoea agglomerans, belonging to the "phiKMV-like viruses".</title>
        <authorList>
            <person name="Adriaenssens E.M."/>
            <person name="Ceyssens P.J."/>
            <person name="Dunon V."/>
            <person name="Ackermann H.W."/>
            <person name="Van Vaerenbergh J."/>
            <person name="Maes M."/>
            <person name="De Proft M."/>
            <person name="Lavigne R."/>
        </authorList>
    </citation>
    <scope>NUCLEOTIDE SEQUENCE [LARGE SCALE GENOMIC DNA]</scope>
</reference>
<dbReference type="KEGG" id="vg:10894601"/>
<dbReference type="Proteomes" id="UP000008465">
    <property type="component" value="Segment"/>
</dbReference>
<evidence type="ECO:0000313" key="1">
    <source>
        <dbReference type="EMBL" id="CBY88552.1"/>
    </source>
</evidence>
<dbReference type="RefSeq" id="YP_004539094.1">
    <property type="nucleotide sequence ID" value="NC_015585.1"/>
</dbReference>
<proteinExistence type="predicted"/>
<keyword evidence="2" id="KW-1185">Reference proteome</keyword>
<sequence length="63" mass="6662">MPKINPITEVKIGALVVGFIYDNVRFRDGALVSTSPVVSVDGDTFTTESGTTYEVVGVPGESE</sequence>
<accession>F4N9S4</accession>
<protein>
    <submittedName>
        <fullName evidence="1">Uncharacterized protein</fullName>
    </submittedName>
</protein>
<organism evidence="1 2">
    <name type="scientific">Pantoea phage LIMEzero</name>
    <dbReference type="NCBI Taxonomy" id="943335"/>
    <lineage>
        <taxon>Viruses</taxon>
        <taxon>Duplodnaviria</taxon>
        <taxon>Heunggongvirae</taxon>
        <taxon>Uroviricota</taxon>
        <taxon>Caudoviricetes</taxon>
        <taxon>Autographivirales</taxon>
        <taxon>Autoscriptoviridae</taxon>
        <taxon>Stentvirinae</taxon>
        <taxon>Waewaevirus</taxon>
        <taxon>Waewaevirus limezero</taxon>
    </lineage>
</organism>